<dbReference type="InterPro" id="IPR005883">
    <property type="entry name" value="PilM"/>
</dbReference>
<dbReference type="eggNOG" id="COG4972">
    <property type="taxonomic scope" value="Bacteria"/>
</dbReference>
<protein>
    <submittedName>
        <fullName evidence="1">Putative type 4 fimbrial biogenesis protein PilM</fullName>
    </submittedName>
</protein>
<dbReference type="Gene3D" id="3.30.420.40">
    <property type="match status" value="2"/>
</dbReference>
<dbReference type="Proteomes" id="UP000012040">
    <property type="component" value="Chromosome"/>
</dbReference>
<dbReference type="CDD" id="cd24049">
    <property type="entry name" value="ASKHA_NBD_PilM"/>
    <property type="match status" value="1"/>
</dbReference>
<dbReference type="STRING" id="1184267.A11Q_1529"/>
<keyword evidence="2" id="KW-1185">Reference proteome</keyword>
<dbReference type="PANTHER" id="PTHR32432:SF3">
    <property type="entry name" value="ETHANOLAMINE UTILIZATION PROTEIN EUTJ"/>
    <property type="match status" value="1"/>
</dbReference>
<gene>
    <name evidence="1" type="ORF">A11Q_1529</name>
</gene>
<accession>M4VB87</accession>
<sequence>MRSIGLDIGEYSVKIVELIQNKKTVSIHQIQEKQLSQNVSPSDKELEVIEFVRSFIASGDYSQARWVMAVRQDQVTTRYKSFPFSDRLKIQKSLSFEMEEEIPFDTDSCVFDSKVIHTMGPTSDILATAIPKTHVEKLISLAANFGIELHAITVEGIAFANLVEDWQNPPPANAQNLTLDETHAPKKRLQVVLNIGHKRTLFTAYENNRLIFTRSLWWGAEQLVQDIIRKQSISYVEALHVLHTQAAILLNTENASYEQSEISSVLTLSLRDLTRDVQMTLIELQSEFNADITALHFTGGTSMMPNLGGFLTQHLEVACNPIQLLQPYSSSIHSASSPQQFQQIEARFTTAVAIALEAFKKPRNPATNLLKGEFAKQNDKMKALWQEWGTVAQVALAFLIVLFTWTTLRDNFSVALNDKGEEAVRSQARTVAKLPNRQANEAGVKRYIRENKKKATDLKLVAQVAQVNSALDILKRVSESAPQRNQVNVDIMTFQVKDDFVQLTGYANSPREISLLSDSLKSLSVDGVVSSQTANLTPVANRTAFNLSFKADRGLNK</sequence>
<dbReference type="PATRIC" id="fig|1184267.3.peg.1546"/>
<reference evidence="1 2" key="1">
    <citation type="journal article" date="2013" name="ISME J.">
        <title>By their genes ye shall know them: genomic signatures of predatory bacteria.</title>
        <authorList>
            <person name="Pasternak Z."/>
            <person name="Pietrokovski S."/>
            <person name="Rotem O."/>
            <person name="Gophna U."/>
            <person name="Lurie-Weinberger M.N."/>
            <person name="Jurkevitch E."/>
        </authorList>
    </citation>
    <scope>NUCLEOTIDE SEQUENCE [LARGE SCALE GENOMIC DNA]</scope>
    <source>
        <strain evidence="1 2">JSS</strain>
    </source>
</reference>
<dbReference type="OrthoDB" id="5287662at2"/>
<evidence type="ECO:0000313" key="1">
    <source>
        <dbReference type="EMBL" id="AGH95745.1"/>
    </source>
</evidence>
<dbReference type="InterPro" id="IPR043129">
    <property type="entry name" value="ATPase_NBD"/>
</dbReference>
<dbReference type="SUPFAM" id="SSF53067">
    <property type="entry name" value="Actin-like ATPase domain"/>
    <property type="match status" value="2"/>
</dbReference>
<dbReference type="HOGENOM" id="CLU_489723_0_0_7"/>
<dbReference type="AlphaFoldDB" id="M4VB87"/>
<dbReference type="RefSeq" id="WP_015470235.1">
    <property type="nucleotide sequence ID" value="NC_020813.1"/>
</dbReference>
<organism evidence="1 2">
    <name type="scientific">Pseudobdellovibrio exovorus JSS</name>
    <dbReference type="NCBI Taxonomy" id="1184267"/>
    <lineage>
        <taxon>Bacteria</taxon>
        <taxon>Pseudomonadati</taxon>
        <taxon>Bdellovibrionota</taxon>
        <taxon>Bdellovibrionia</taxon>
        <taxon>Bdellovibrionales</taxon>
        <taxon>Pseudobdellovibrionaceae</taxon>
        <taxon>Pseudobdellovibrio</taxon>
    </lineage>
</organism>
<dbReference type="PANTHER" id="PTHR32432">
    <property type="entry name" value="CELL DIVISION PROTEIN FTSA-RELATED"/>
    <property type="match status" value="1"/>
</dbReference>
<dbReference type="InterPro" id="IPR050696">
    <property type="entry name" value="FtsA/MreB"/>
</dbReference>
<dbReference type="Pfam" id="PF11104">
    <property type="entry name" value="PilM_2"/>
    <property type="match status" value="1"/>
</dbReference>
<dbReference type="Gene3D" id="3.30.1490.300">
    <property type="match status" value="1"/>
</dbReference>
<name>M4VB87_9BACT</name>
<evidence type="ECO:0000313" key="2">
    <source>
        <dbReference type="Proteomes" id="UP000012040"/>
    </source>
</evidence>
<dbReference type="EMBL" id="CP003537">
    <property type="protein sequence ID" value="AGH95745.1"/>
    <property type="molecule type" value="Genomic_DNA"/>
</dbReference>
<proteinExistence type="predicted"/>
<dbReference type="KEGG" id="bex:A11Q_1529"/>